<accession>A0ABD2W4I2</accession>
<keyword evidence="2 7" id="KW-0812">Transmembrane</keyword>
<evidence type="ECO:0000256" key="4">
    <source>
        <dbReference type="ARBA" id="ARBA00022989"/>
    </source>
</evidence>
<dbReference type="Pfam" id="PF10222">
    <property type="entry name" value="DUF2152"/>
    <property type="match status" value="1"/>
</dbReference>
<organism evidence="8 9">
    <name type="scientific">Trichogramma kaykai</name>
    <dbReference type="NCBI Taxonomy" id="54128"/>
    <lineage>
        <taxon>Eukaryota</taxon>
        <taxon>Metazoa</taxon>
        <taxon>Ecdysozoa</taxon>
        <taxon>Arthropoda</taxon>
        <taxon>Hexapoda</taxon>
        <taxon>Insecta</taxon>
        <taxon>Pterygota</taxon>
        <taxon>Neoptera</taxon>
        <taxon>Endopterygota</taxon>
        <taxon>Hymenoptera</taxon>
        <taxon>Apocrita</taxon>
        <taxon>Proctotrupomorpha</taxon>
        <taxon>Chalcidoidea</taxon>
        <taxon>Trichogrammatidae</taxon>
        <taxon>Trichogramma</taxon>
    </lineage>
</organism>
<evidence type="ECO:0000256" key="2">
    <source>
        <dbReference type="ARBA" id="ARBA00022692"/>
    </source>
</evidence>
<proteinExistence type="predicted"/>
<dbReference type="GO" id="GO:0016020">
    <property type="term" value="C:membrane"/>
    <property type="evidence" value="ECO:0007669"/>
    <property type="project" value="UniProtKB-SubCell"/>
</dbReference>
<evidence type="ECO:0000256" key="3">
    <source>
        <dbReference type="ARBA" id="ARBA00022729"/>
    </source>
</evidence>
<evidence type="ECO:0000256" key="7">
    <source>
        <dbReference type="SAM" id="Phobius"/>
    </source>
</evidence>
<feature type="transmembrane region" description="Helical" evidence="7">
    <location>
        <begin position="571"/>
        <end position="592"/>
    </location>
</feature>
<reference evidence="8 9" key="1">
    <citation type="journal article" date="2024" name="bioRxiv">
        <title>A reference genome for Trichogramma kaykai: A tiny desert-dwelling parasitoid wasp with competing sex-ratio distorters.</title>
        <authorList>
            <person name="Culotta J."/>
            <person name="Lindsey A.R."/>
        </authorList>
    </citation>
    <scope>NUCLEOTIDE SEQUENCE [LARGE SCALE GENOMIC DNA]</scope>
    <source>
        <strain evidence="8 9">KSX58</strain>
    </source>
</reference>
<comment type="subcellular location">
    <subcellularLocation>
        <location evidence="1">Membrane</location>
        <topology evidence="1">Single-pass type I membrane protein</topology>
    </subcellularLocation>
</comment>
<dbReference type="PANTHER" id="PTHR31386">
    <property type="entry name" value="UNCHARACTERIZED PROTEIN KIAA2013"/>
    <property type="match status" value="1"/>
</dbReference>
<feature type="transmembrane region" description="Helical" evidence="7">
    <location>
        <begin position="30"/>
        <end position="53"/>
    </location>
</feature>
<sequence>MRFGGGMFDRHEFGKRVRRLLDGNYSYRKILVLLIIFGSLILYLGPSIAQWLFSTRREPIEAYNDHCINEKLAGYYFDALDYNVNILSSPPKKDENKYLPYVGNGIFGIPIQNEAWIYVKSGRTLSLPVKWQPLIIYQIPQDAIYREASVTDYTKGIVFKYQCFRDGYQISYQYYAHRLHEGIFVQEIKFSNPMSVSHEFPLRSQVTNYWTDSHLETIYMYIKGTKQEFNLASGYITVPNSNKVIAVAIVYQSIPKFIEVKARDSFKIEYFTSINYSEPVIMDQFSKERDSVKNRAVAAMQKILDDRIHKKNLKQDHIKTWQQYWNSGFRISDSKAKDAINGYKINSTIYYILSQTSKGLPDIEKNVKNNEGCYRGHHTLDATRLWTDTSTIDTINELVNSWFITIEKQGCEKLLKGGPSAVLQAIVLSLGGLRFSSQHLEFNVEPSNLHRDFLFRRISYGNVTHLNISVTVNEENRAVLAVALDRSDSIYYGCDAGCLDPPVPLGQSYIKFPVKLTKPLTAILYITSDYQHMQELQSALHLRSIDEAPAHTHDIMAIHKHGHQLGGLPTFFWVSICFLIVIFHLFLCKLIVSEYWDTKGRGKVRYNKL</sequence>
<evidence type="ECO:0000256" key="1">
    <source>
        <dbReference type="ARBA" id="ARBA00004479"/>
    </source>
</evidence>
<keyword evidence="4 7" id="KW-1133">Transmembrane helix</keyword>
<evidence type="ECO:0000256" key="5">
    <source>
        <dbReference type="ARBA" id="ARBA00023136"/>
    </source>
</evidence>
<keyword evidence="9" id="KW-1185">Reference proteome</keyword>
<dbReference type="EMBL" id="JBJJXI010000137">
    <property type="protein sequence ID" value="KAL3387491.1"/>
    <property type="molecule type" value="Genomic_DNA"/>
</dbReference>
<evidence type="ECO:0000256" key="6">
    <source>
        <dbReference type="ARBA" id="ARBA00023180"/>
    </source>
</evidence>
<evidence type="ECO:0000313" key="9">
    <source>
        <dbReference type="Proteomes" id="UP001627154"/>
    </source>
</evidence>
<dbReference type="Proteomes" id="UP001627154">
    <property type="component" value="Unassembled WGS sequence"/>
</dbReference>
<protein>
    <submittedName>
        <fullName evidence="8">Uncharacterized protein</fullName>
    </submittedName>
</protein>
<gene>
    <name evidence="8" type="ORF">TKK_017403</name>
</gene>
<dbReference type="InterPro" id="IPR018795">
    <property type="entry name" value="K2013-like"/>
</dbReference>
<name>A0ABD2W4I2_9HYME</name>
<dbReference type="PANTHER" id="PTHR31386:SF2">
    <property type="entry name" value="SIMILAR TO RIKEN CDNA 2510039O18"/>
    <property type="match status" value="1"/>
</dbReference>
<keyword evidence="5 7" id="KW-0472">Membrane</keyword>
<evidence type="ECO:0000313" key="8">
    <source>
        <dbReference type="EMBL" id="KAL3387491.1"/>
    </source>
</evidence>
<dbReference type="AlphaFoldDB" id="A0ABD2W4I2"/>
<comment type="caution">
    <text evidence="8">The sequence shown here is derived from an EMBL/GenBank/DDBJ whole genome shotgun (WGS) entry which is preliminary data.</text>
</comment>
<keyword evidence="6" id="KW-0325">Glycoprotein</keyword>
<keyword evidence="3" id="KW-0732">Signal</keyword>